<dbReference type="PANTHER" id="PTHR41317">
    <property type="entry name" value="PD-(D_E)XK NUCLEASE FAMILY TRANSPOSASE"/>
    <property type="match status" value="1"/>
</dbReference>
<organism evidence="1 2">
    <name type="scientific">Eubacterium plexicaudatum ASF492</name>
    <dbReference type="NCBI Taxonomy" id="1235802"/>
    <lineage>
        <taxon>Bacteria</taxon>
        <taxon>Bacillati</taxon>
        <taxon>Bacillota</taxon>
        <taxon>Clostridia</taxon>
        <taxon>Eubacteriales</taxon>
        <taxon>Eubacteriaceae</taxon>
        <taxon>Eubacterium</taxon>
    </lineage>
</organism>
<evidence type="ECO:0000313" key="1">
    <source>
        <dbReference type="EMBL" id="EMZ37613.1"/>
    </source>
</evidence>
<keyword evidence="2" id="KW-1185">Reference proteome</keyword>
<dbReference type="Proteomes" id="UP000012589">
    <property type="component" value="Unassembled WGS sequence"/>
</dbReference>
<protein>
    <recommendedName>
        <fullName evidence="3">Transposase (putative) YhgA-like domain-containing protein</fullName>
    </recommendedName>
</protein>
<name>N2BGG1_9FIRM</name>
<dbReference type="HOGENOM" id="CLU_057504_0_2_9"/>
<accession>N2BGG1</accession>
<dbReference type="PANTHER" id="PTHR41317:SF1">
    <property type="entry name" value="PD-(D_E)XK NUCLEASE FAMILY TRANSPOSASE"/>
    <property type="match status" value="1"/>
</dbReference>
<sequence>MHKFKPLNDFIFGKTFGEKGDEEQLLSLLNAILAKTKHKKLVKIEIVEHRTFTAEIVGDKTSILDIRAVAEDGTRINIEVQLRDYGNMDRRSLFYWSREFAGGLAKGEDYSLLSNVIAINIVNFEAVAVDDFHTVFHLWEDTHRDCLLTDALEIHFIDMKKFKALPGKDIKNNSLHRWLTFFDQNISDDTLKELMAMDTAIYKANEKMEFLANDKEVLRLYHLREMAQIDYNSGMKKAKDEGRTEGKAEGKAEEKIEVARNALKMNMSVDDISKLTGLSRQQIEDIKI</sequence>
<dbReference type="InterPro" id="IPR010106">
    <property type="entry name" value="RpnA"/>
</dbReference>
<dbReference type="EMBL" id="AQFT01000010">
    <property type="protein sequence ID" value="EMZ37613.1"/>
    <property type="molecule type" value="Genomic_DNA"/>
</dbReference>
<dbReference type="Pfam" id="PF12784">
    <property type="entry name" value="PDDEXK_2"/>
    <property type="match status" value="1"/>
</dbReference>
<dbReference type="PATRIC" id="fig|1235802.3.peg.358"/>
<evidence type="ECO:0008006" key="3">
    <source>
        <dbReference type="Google" id="ProtNLM"/>
    </source>
</evidence>
<dbReference type="NCBIfam" id="TIGR01784">
    <property type="entry name" value="T_den_put_tspse"/>
    <property type="match status" value="1"/>
</dbReference>
<dbReference type="eggNOG" id="COG5464">
    <property type="taxonomic scope" value="Bacteria"/>
</dbReference>
<dbReference type="OrthoDB" id="2973070at2"/>
<evidence type="ECO:0000313" key="2">
    <source>
        <dbReference type="Proteomes" id="UP000012589"/>
    </source>
</evidence>
<proteinExistence type="predicted"/>
<comment type="caution">
    <text evidence="1">The sequence shown here is derived from an EMBL/GenBank/DDBJ whole genome shotgun (WGS) entry which is preliminary data.</text>
</comment>
<dbReference type="STRING" id="1235802.C823_00339"/>
<reference evidence="1 2" key="1">
    <citation type="journal article" date="2014" name="Genome Announc.">
        <title>Draft genome sequences of the altered schaedler flora, a defined bacterial community from gnotobiotic mice.</title>
        <authorList>
            <person name="Wannemuehler M.J."/>
            <person name="Overstreet A.M."/>
            <person name="Ward D.V."/>
            <person name="Phillips G.J."/>
        </authorList>
    </citation>
    <scope>NUCLEOTIDE SEQUENCE [LARGE SCALE GENOMIC DNA]</scope>
    <source>
        <strain evidence="1 2">ASF492</strain>
    </source>
</reference>
<dbReference type="AlphaFoldDB" id="N2BGG1"/>
<gene>
    <name evidence="1" type="ORF">C823_00339</name>
</gene>